<dbReference type="Proteomes" id="UP000247792">
    <property type="component" value="Unassembled WGS sequence"/>
</dbReference>
<proteinExistence type="predicted"/>
<dbReference type="InterPro" id="IPR022798">
    <property type="entry name" value="BcsD_bac"/>
</dbReference>
<dbReference type="RefSeq" id="WP_110258000.1">
    <property type="nucleotide sequence ID" value="NZ_QJKB01000016.1"/>
</dbReference>
<dbReference type="OrthoDB" id="8963422at2"/>
<dbReference type="InterPro" id="IPR038470">
    <property type="entry name" value="Cellsynth_D_sf"/>
</dbReference>
<evidence type="ECO:0000313" key="2">
    <source>
        <dbReference type="Proteomes" id="UP000247792"/>
    </source>
</evidence>
<accession>A0A318IRS4</accession>
<dbReference type="AlphaFoldDB" id="A0A318IRS4"/>
<evidence type="ECO:0000313" key="1">
    <source>
        <dbReference type="EMBL" id="PXX37350.1"/>
    </source>
</evidence>
<keyword evidence="2" id="KW-1185">Reference proteome</keyword>
<sequence length="163" mass="18578">MSTNTIRYYEEQQCSNQWRSFLGAFSAEFASKGELSDLRAFMHQLGRTMARGFHVADGSSLQALEACMNQVWSEMNWGWVELVEEADALVVAHHASPLKIAFGEHSLDWSPALLEGVYAQWFDGLGMDKSLRLVQRAGVFEEGQLFVFDLKKQSEEPSYFTRR</sequence>
<dbReference type="EMBL" id="QJKB01000016">
    <property type="protein sequence ID" value="PXX37350.1"/>
    <property type="molecule type" value="Genomic_DNA"/>
</dbReference>
<comment type="caution">
    <text evidence="1">The sequence shown here is derived from an EMBL/GenBank/DDBJ whole genome shotgun (WGS) entry which is preliminary data.</text>
</comment>
<name>A0A318IRS4_9BURK</name>
<gene>
    <name evidence="1" type="ORF">DFR42_11645</name>
</gene>
<organism evidence="1 2">
    <name type="scientific">Undibacterium pigrum</name>
    <dbReference type="NCBI Taxonomy" id="401470"/>
    <lineage>
        <taxon>Bacteria</taxon>
        <taxon>Pseudomonadati</taxon>
        <taxon>Pseudomonadota</taxon>
        <taxon>Betaproteobacteria</taxon>
        <taxon>Burkholderiales</taxon>
        <taxon>Oxalobacteraceae</taxon>
        <taxon>Undibacterium</taxon>
    </lineage>
</organism>
<reference evidence="1 2" key="1">
    <citation type="submission" date="2018-05" db="EMBL/GenBank/DDBJ databases">
        <title>Genomic Encyclopedia of Type Strains, Phase IV (KMG-IV): sequencing the most valuable type-strain genomes for metagenomic binning, comparative biology and taxonomic classification.</title>
        <authorList>
            <person name="Goeker M."/>
        </authorList>
    </citation>
    <scope>NUCLEOTIDE SEQUENCE [LARGE SCALE GENOMIC DNA]</scope>
    <source>
        <strain evidence="1 2">DSM 19792</strain>
    </source>
</reference>
<dbReference type="GO" id="GO:0030244">
    <property type="term" value="P:cellulose biosynthetic process"/>
    <property type="evidence" value="ECO:0007669"/>
    <property type="project" value="InterPro"/>
</dbReference>
<dbReference type="Pfam" id="PF03500">
    <property type="entry name" value="Cellsynth_D"/>
    <property type="match status" value="1"/>
</dbReference>
<dbReference type="Gene3D" id="3.30.70.2590">
    <property type="match status" value="1"/>
</dbReference>
<protein>
    <submittedName>
        <fullName evidence="1">Cellulose synthase subunit D</fullName>
    </submittedName>
</protein>